<proteinExistence type="predicted"/>
<keyword evidence="2" id="KW-1185">Reference proteome</keyword>
<gene>
    <name evidence="1" type="ORF">KDH_73740</name>
</gene>
<evidence type="ECO:0000313" key="2">
    <source>
        <dbReference type="Proteomes" id="UP001344906"/>
    </source>
</evidence>
<dbReference type="EMBL" id="BSRI01000002">
    <property type="protein sequence ID" value="GLV60555.1"/>
    <property type="molecule type" value="Genomic_DNA"/>
</dbReference>
<dbReference type="Proteomes" id="UP001344906">
    <property type="component" value="Unassembled WGS sequence"/>
</dbReference>
<comment type="caution">
    <text evidence="1">The sequence shown here is derived from an EMBL/GenBank/DDBJ whole genome shotgun (WGS) entry which is preliminary data.</text>
</comment>
<name>A0ABQ6G3U2_9CHLR</name>
<reference evidence="1 2" key="1">
    <citation type="submission" date="2023-02" db="EMBL/GenBank/DDBJ databases">
        <title>Dictyobacter halimunensis sp. nov., a new member of the class Ktedonobacteria from forest soil in a geothermal area.</title>
        <authorList>
            <person name="Rachmania M.K."/>
            <person name="Ningsih F."/>
            <person name="Sakai Y."/>
            <person name="Yabe S."/>
            <person name="Yokota A."/>
            <person name="Sjamsuridzal W."/>
        </authorList>
    </citation>
    <scope>NUCLEOTIDE SEQUENCE [LARGE SCALE GENOMIC DNA]</scope>
    <source>
        <strain evidence="1 2">S3.2.2.5</strain>
    </source>
</reference>
<sequence>MRFSPSRGFLATLLFDSAQELSQPDFVIPHGDPAIPYDKLDQGWNMLVVEDHTFVYVITGNWEADDAHRTWFKVERNLYYRQWEKTIQRCRALCCSEI</sequence>
<evidence type="ECO:0000313" key="1">
    <source>
        <dbReference type="EMBL" id="GLV60555.1"/>
    </source>
</evidence>
<organism evidence="1 2">
    <name type="scientific">Dictyobacter halimunensis</name>
    <dbReference type="NCBI Taxonomy" id="3026934"/>
    <lineage>
        <taxon>Bacteria</taxon>
        <taxon>Bacillati</taxon>
        <taxon>Chloroflexota</taxon>
        <taxon>Ktedonobacteria</taxon>
        <taxon>Ktedonobacterales</taxon>
        <taxon>Dictyobacteraceae</taxon>
        <taxon>Dictyobacter</taxon>
    </lineage>
</organism>
<dbReference type="RefSeq" id="WP_338257658.1">
    <property type="nucleotide sequence ID" value="NZ_BSRI01000002.1"/>
</dbReference>
<accession>A0ABQ6G3U2</accession>
<protein>
    <submittedName>
        <fullName evidence="1">Uncharacterized protein</fullName>
    </submittedName>
</protein>